<reference evidence="2 3" key="1">
    <citation type="submission" date="2011-08" db="EMBL/GenBank/DDBJ databases">
        <authorList>
            <person name="Weinstock G."/>
            <person name="Sodergren E."/>
            <person name="Clifton S."/>
            <person name="Fulton L."/>
            <person name="Fulton B."/>
            <person name="Courtney L."/>
            <person name="Fronick C."/>
            <person name="Harrison M."/>
            <person name="Strong C."/>
            <person name="Farmer C."/>
            <person name="Delahaunty K."/>
            <person name="Markovic C."/>
            <person name="Hall O."/>
            <person name="Minx P."/>
            <person name="Tomlinson C."/>
            <person name="Mitreva M."/>
            <person name="Hou S."/>
            <person name="Chen J."/>
            <person name="Wollam A."/>
            <person name="Pepin K.H."/>
            <person name="Johnson M."/>
            <person name="Bhonagiri V."/>
            <person name="Zhang X."/>
            <person name="Suruliraj S."/>
            <person name="Warren W."/>
            <person name="Chinwalla A."/>
            <person name="Mardis E.R."/>
            <person name="Wilson R.K."/>
        </authorList>
    </citation>
    <scope>NUCLEOTIDE SEQUENCE [LARGE SCALE GENOMIC DNA]</scope>
    <source>
        <strain evidence="2 3">F0432</strain>
    </source>
</reference>
<dbReference type="PATRIC" id="fig|797473.3.peg.1756"/>
<dbReference type="InterPro" id="IPR036038">
    <property type="entry name" value="Aminotransferase-like"/>
</dbReference>
<dbReference type="HOGENOM" id="CLU_859677_0_0_6"/>
<dbReference type="GO" id="GO:0000162">
    <property type="term" value="P:L-tryptophan biosynthetic process"/>
    <property type="evidence" value="ECO:0007669"/>
    <property type="project" value="TreeGrafter"/>
</dbReference>
<dbReference type="Pfam" id="PF00425">
    <property type="entry name" value="Chorismate_bind"/>
    <property type="match status" value="1"/>
</dbReference>
<accession>G9ZH97</accession>
<gene>
    <name evidence="2" type="ORF">HMPREF9080_02154</name>
</gene>
<comment type="caution">
    <text evidence="2">The sequence shown here is derived from an EMBL/GenBank/DDBJ whole genome shotgun (WGS) entry which is preliminary data.</text>
</comment>
<dbReference type="PANTHER" id="PTHR11236">
    <property type="entry name" value="AMINOBENZOATE/ANTHRANILATE SYNTHASE"/>
    <property type="match status" value="1"/>
</dbReference>
<dbReference type="Gene3D" id="3.60.120.10">
    <property type="entry name" value="Anthranilate synthase"/>
    <property type="match status" value="1"/>
</dbReference>
<proteinExistence type="predicted"/>
<dbReference type="GO" id="GO:0046820">
    <property type="term" value="F:4-amino-4-deoxychorismate synthase activity"/>
    <property type="evidence" value="ECO:0007669"/>
    <property type="project" value="TreeGrafter"/>
</dbReference>
<dbReference type="Gene3D" id="3.20.10.10">
    <property type="entry name" value="D-amino Acid Aminotransferase, subunit A, domain 2"/>
    <property type="match status" value="1"/>
</dbReference>
<dbReference type="InterPro" id="IPR015890">
    <property type="entry name" value="Chorismate_C"/>
</dbReference>
<dbReference type="InterPro" id="IPR005801">
    <property type="entry name" value="ADC_synthase"/>
</dbReference>
<protein>
    <submittedName>
        <fullName evidence="2">Chorismate binding enzyme</fullName>
    </submittedName>
</protein>
<dbReference type="SUPFAM" id="SSF56322">
    <property type="entry name" value="ADC synthase"/>
    <property type="match status" value="1"/>
</dbReference>
<dbReference type="Proteomes" id="UP000004750">
    <property type="component" value="Unassembled WGS sequence"/>
</dbReference>
<dbReference type="InterPro" id="IPR043132">
    <property type="entry name" value="BCAT-like_C"/>
</dbReference>
<sequence length="323" mass="35044">MTSRVNARLRQGTGTAAILHATFPCGSITGAPKHNTMRLIHRFESSPRGIYTGALGYVERDRLRLNVAIRTLAINEENATFGVGGGITILSDAADEYRECQTKAAFLHAPPDFALFETLRVEGNRALHLDAHLARLAASAATFAIPCNIAAIQAAVQRTIAAIIAPHRLKITLHPDGRHHIETQPLDEPPATVACCLYPEALPVRDLLRRHKTSYRVVNDRALAYATTRGAFDAILSNTRSELLEGSRSSLILRLGGAWYTPPLAADILPGIRRARLLADPQPLGGGTLCERVLTTADLARAEAVILCNSLRGVTRVDHIIKE</sequence>
<dbReference type="Gene3D" id="3.30.470.10">
    <property type="match status" value="1"/>
</dbReference>
<evidence type="ECO:0000259" key="1">
    <source>
        <dbReference type="Pfam" id="PF00425"/>
    </source>
</evidence>
<organism evidence="2 3">
    <name type="scientific">Cardiobacterium valvarum F0432</name>
    <dbReference type="NCBI Taxonomy" id="797473"/>
    <lineage>
        <taxon>Bacteria</taxon>
        <taxon>Pseudomonadati</taxon>
        <taxon>Pseudomonadota</taxon>
        <taxon>Gammaproteobacteria</taxon>
        <taxon>Cardiobacteriales</taxon>
        <taxon>Cardiobacteriaceae</taxon>
        <taxon>Cardiobacterium</taxon>
    </lineage>
</organism>
<dbReference type="SUPFAM" id="SSF56752">
    <property type="entry name" value="D-aminoacid aminotransferase-like PLP-dependent enzymes"/>
    <property type="match status" value="1"/>
</dbReference>
<dbReference type="Pfam" id="PF01063">
    <property type="entry name" value="Aminotran_4"/>
    <property type="match status" value="1"/>
</dbReference>
<name>G9ZH97_9GAMM</name>
<evidence type="ECO:0000313" key="3">
    <source>
        <dbReference type="Proteomes" id="UP000004750"/>
    </source>
</evidence>
<evidence type="ECO:0000313" key="2">
    <source>
        <dbReference type="EMBL" id="EHM52744.1"/>
    </source>
</evidence>
<dbReference type="STRING" id="797473.HMPREF9080_02154"/>
<dbReference type="InterPro" id="IPR043131">
    <property type="entry name" value="BCAT-like_N"/>
</dbReference>
<dbReference type="InterPro" id="IPR019999">
    <property type="entry name" value="Anth_synth_I-like"/>
</dbReference>
<dbReference type="PANTHER" id="PTHR11236:SF50">
    <property type="entry name" value="AMINODEOXYCHORISMATE SYNTHASE COMPONENT 1"/>
    <property type="match status" value="1"/>
</dbReference>
<dbReference type="AlphaFoldDB" id="G9ZH97"/>
<dbReference type="EMBL" id="AGCM01000124">
    <property type="protein sequence ID" value="EHM52744.1"/>
    <property type="molecule type" value="Genomic_DNA"/>
</dbReference>
<feature type="domain" description="Chorismate-utilising enzyme C-terminal" evidence="1">
    <location>
        <begin position="1"/>
        <end position="103"/>
    </location>
</feature>
<dbReference type="InterPro" id="IPR001544">
    <property type="entry name" value="Aminotrans_IV"/>
</dbReference>